<feature type="site" description="Interaction with target DNA" evidence="6">
    <location>
        <position position="79"/>
    </location>
</feature>
<evidence type="ECO:0000256" key="1">
    <source>
        <dbReference type="ARBA" id="ARBA00004496"/>
    </source>
</evidence>
<dbReference type="GO" id="GO:0005737">
    <property type="term" value="C:cytoplasm"/>
    <property type="evidence" value="ECO:0007669"/>
    <property type="project" value="UniProtKB-SubCell"/>
</dbReference>
<organism evidence="7 8">
    <name type="scientific">Aerophobetes bacterium</name>
    <dbReference type="NCBI Taxonomy" id="2030807"/>
    <lineage>
        <taxon>Bacteria</taxon>
        <taxon>Candidatus Aerophobota</taxon>
    </lineage>
</organism>
<evidence type="ECO:0000256" key="6">
    <source>
        <dbReference type="HAMAP-Rule" id="MF_00801"/>
    </source>
</evidence>
<dbReference type="EMBL" id="SOKU01000012">
    <property type="protein sequence ID" value="TES87112.1"/>
    <property type="molecule type" value="Genomic_DNA"/>
</dbReference>
<reference evidence="7 8" key="1">
    <citation type="submission" date="2019-03" db="EMBL/GenBank/DDBJ databases">
        <title>Metabolic potential of uncultured bacteria and archaea associated with petroleum seepage in deep-sea sediments.</title>
        <authorList>
            <person name="Dong X."/>
            <person name="Hubert C."/>
        </authorList>
    </citation>
    <scope>NUCLEOTIDE SEQUENCE [LARGE SCALE GENOMIC DNA]</scope>
    <source>
        <strain evidence="7">E44_bin92</strain>
    </source>
</reference>
<dbReference type="HAMAP" id="MF_00801">
    <property type="entry name" value="Endonuclease_5"/>
    <property type="match status" value="1"/>
</dbReference>
<keyword evidence="4 6" id="KW-0255">Endonuclease</keyword>
<keyword evidence="6" id="KW-0479">Metal-binding</keyword>
<dbReference type="GO" id="GO:0006281">
    <property type="term" value="P:DNA repair"/>
    <property type="evidence" value="ECO:0007669"/>
    <property type="project" value="UniProtKB-UniRule"/>
</dbReference>
<dbReference type="AlphaFoldDB" id="A0A523QMP9"/>
<comment type="cofactor">
    <cofactor evidence="6">
        <name>Mg(2+)</name>
        <dbReference type="ChEBI" id="CHEBI:18420"/>
    </cofactor>
</comment>
<feature type="binding site" evidence="6">
    <location>
        <position position="109"/>
    </location>
    <ligand>
        <name>Mg(2+)</name>
        <dbReference type="ChEBI" id="CHEBI:18420"/>
    </ligand>
</feature>
<dbReference type="GO" id="GO:0043737">
    <property type="term" value="F:deoxyribonuclease V activity"/>
    <property type="evidence" value="ECO:0007669"/>
    <property type="project" value="UniProtKB-UniRule"/>
</dbReference>
<comment type="similarity">
    <text evidence="6">Belongs to the endonuclease V family.</text>
</comment>
<name>A0A523QMP9_UNCAE</name>
<protein>
    <recommendedName>
        <fullName evidence="6">Endonuclease V</fullName>
        <ecNumber evidence="6">3.1.21.7</ecNumber>
    </recommendedName>
    <alternativeName>
        <fullName evidence="6">Deoxyinosine 3'endonuclease</fullName>
    </alternativeName>
    <alternativeName>
        <fullName evidence="6">Deoxyribonuclease V</fullName>
        <shortName evidence="6">DNase V</shortName>
    </alternativeName>
</protein>
<keyword evidence="2 6" id="KW-0963">Cytoplasm</keyword>
<keyword evidence="6" id="KW-0460">Magnesium</keyword>
<keyword evidence="5 6" id="KW-0378">Hydrolase</keyword>
<evidence type="ECO:0000256" key="3">
    <source>
        <dbReference type="ARBA" id="ARBA00022722"/>
    </source>
</evidence>
<dbReference type="GO" id="GO:0016891">
    <property type="term" value="F:RNA endonuclease activity producing 5'-phosphomonoesters, hydrolytic mechanism"/>
    <property type="evidence" value="ECO:0007669"/>
    <property type="project" value="TreeGrafter"/>
</dbReference>
<evidence type="ECO:0000313" key="8">
    <source>
        <dbReference type="Proteomes" id="UP000320781"/>
    </source>
</evidence>
<dbReference type="GO" id="GO:0003727">
    <property type="term" value="F:single-stranded RNA binding"/>
    <property type="evidence" value="ECO:0007669"/>
    <property type="project" value="TreeGrafter"/>
</dbReference>
<proteinExistence type="inferred from homology"/>
<evidence type="ECO:0000256" key="4">
    <source>
        <dbReference type="ARBA" id="ARBA00022759"/>
    </source>
</evidence>
<keyword evidence="6" id="KW-0227">DNA damage</keyword>
<dbReference type="EC" id="3.1.21.7" evidence="6"/>
<evidence type="ECO:0000313" key="7">
    <source>
        <dbReference type="EMBL" id="TES87112.1"/>
    </source>
</evidence>
<dbReference type="Proteomes" id="UP000320781">
    <property type="component" value="Unassembled WGS sequence"/>
</dbReference>
<accession>A0A523QMP9</accession>
<dbReference type="Pfam" id="PF04493">
    <property type="entry name" value="Endonuclease_5"/>
    <property type="match status" value="1"/>
</dbReference>
<comment type="caution">
    <text evidence="7">The sequence shown here is derived from an EMBL/GenBank/DDBJ whole genome shotgun (WGS) entry which is preliminary data.</text>
</comment>
<dbReference type="CDD" id="cd06559">
    <property type="entry name" value="Endonuclease_V"/>
    <property type="match status" value="1"/>
</dbReference>
<dbReference type="InterPro" id="IPR007581">
    <property type="entry name" value="Endonuclease-V"/>
</dbReference>
<dbReference type="PANTHER" id="PTHR28511:SF1">
    <property type="entry name" value="ENDONUCLEASE V"/>
    <property type="match status" value="1"/>
</dbReference>
<comment type="subcellular location">
    <subcellularLocation>
        <location evidence="1 6">Cytoplasm</location>
    </subcellularLocation>
</comment>
<evidence type="ECO:0000256" key="5">
    <source>
        <dbReference type="ARBA" id="ARBA00022801"/>
    </source>
</evidence>
<feature type="binding site" evidence="6">
    <location>
        <position position="43"/>
    </location>
    <ligand>
        <name>Mg(2+)</name>
        <dbReference type="ChEBI" id="CHEBI:18420"/>
    </ligand>
</feature>
<keyword evidence="3 6" id="KW-0540">Nuclease</keyword>
<gene>
    <name evidence="6" type="primary">nfi</name>
    <name evidence="7" type="ORF">E3J95_00255</name>
</gene>
<comment type="catalytic activity">
    <reaction evidence="6">
        <text>Endonucleolytic cleavage at apurinic or apyrimidinic sites to products with a 5'-phosphate.</text>
        <dbReference type="EC" id="3.1.21.7"/>
    </reaction>
</comment>
<dbReference type="GO" id="GO:0000287">
    <property type="term" value="F:magnesium ion binding"/>
    <property type="evidence" value="ECO:0007669"/>
    <property type="project" value="UniProtKB-UniRule"/>
</dbReference>
<comment type="function">
    <text evidence="6">DNA repair enzyme involved in the repair of deaminated bases. Selectively cleaves double-stranded DNA at the second phosphodiester bond 3' to a deoxyinosine leaving behind the intact lesion on the nicked DNA.</text>
</comment>
<dbReference type="PANTHER" id="PTHR28511">
    <property type="entry name" value="ENDONUCLEASE V"/>
    <property type="match status" value="1"/>
</dbReference>
<sequence length="227" mass="24937">MRYHKLHSWKVSTKDASRIQCELKKRVCLKRRFGAIRCVAGADVGYLKGKAVGAVVVLEFPGLETLEKKFFVSEVAFPYIPGLLSFREAPALLGALALVECEPDVILFDGQGIAHPRRMGIATHLGLLLEKPTIGCAKSLLIGEYLPPREGEGSYTLLKDKGEVIGAAVRTKKKRKPVFVSPGDGIDLMTSIQIVLECTGQHRLPEPLREAHLLTNEIKGGLKDRVE</sequence>
<evidence type="ECO:0000256" key="2">
    <source>
        <dbReference type="ARBA" id="ARBA00022490"/>
    </source>
</evidence>
<dbReference type="Gene3D" id="3.30.2170.10">
    <property type="entry name" value="archaeoglobus fulgidus dsm 4304 superfamily"/>
    <property type="match status" value="1"/>
</dbReference>
<keyword evidence="6" id="KW-0234">DNA repair</keyword>
<dbReference type="NCBIfam" id="NF008629">
    <property type="entry name" value="PRK11617.1"/>
    <property type="match status" value="1"/>
</dbReference>